<dbReference type="InterPro" id="IPR011344">
    <property type="entry name" value="ssDNA-bd"/>
</dbReference>
<feature type="region of interest" description="Disordered" evidence="4">
    <location>
        <begin position="123"/>
        <end position="146"/>
    </location>
</feature>
<evidence type="ECO:0000256" key="4">
    <source>
        <dbReference type="SAM" id="MobiDB-lite"/>
    </source>
</evidence>
<sequence>MGTLDITITGWLGGEVTHLPAKDGKAAYSTFRLGSTRRWWNRAEGRWEDGRTEWFQVKMWRALAGNVAQCLHKGMPVVVHGRLATREWQDEGGAVRTSLVIDAHAVGIDLSFGSVERFQRTLQGPAAQAPDEERREPVDLSSFVDAPDEELVPSDEVLDDLESERVSVSV</sequence>
<accession>A0A511J9S4</accession>
<dbReference type="NCBIfam" id="TIGR00621">
    <property type="entry name" value="ssb"/>
    <property type="match status" value="1"/>
</dbReference>
<protein>
    <recommendedName>
        <fullName evidence="3">Single-stranded DNA-binding protein</fullName>
    </recommendedName>
</protein>
<name>A0A511J9S4_9CELL</name>
<evidence type="ECO:0000313" key="5">
    <source>
        <dbReference type="EMBL" id="GEL94741.1"/>
    </source>
</evidence>
<dbReference type="SUPFAM" id="SSF50249">
    <property type="entry name" value="Nucleic acid-binding proteins"/>
    <property type="match status" value="1"/>
</dbReference>
<evidence type="ECO:0000256" key="2">
    <source>
        <dbReference type="PROSITE-ProRule" id="PRU00252"/>
    </source>
</evidence>
<dbReference type="GO" id="GO:0009295">
    <property type="term" value="C:nucleoid"/>
    <property type="evidence" value="ECO:0007669"/>
    <property type="project" value="TreeGrafter"/>
</dbReference>
<dbReference type="PANTHER" id="PTHR10302:SF0">
    <property type="entry name" value="SINGLE-STRANDED DNA-BINDING PROTEIN, MITOCHONDRIAL"/>
    <property type="match status" value="1"/>
</dbReference>
<dbReference type="Proteomes" id="UP000321720">
    <property type="component" value="Unassembled WGS sequence"/>
</dbReference>
<dbReference type="InterPro" id="IPR000424">
    <property type="entry name" value="Primosome_PriB/ssb"/>
</dbReference>
<comment type="caution">
    <text evidence="5">The sequence shown here is derived from an EMBL/GenBank/DDBJ whole genome shotgun (WGS) entry which is preliminary data.</text>
</comment>
<dbReference type="OrthoDB" id="4427276at2"/>
<dbReference type="CDD" id="cd04496">
    <property type="entry name" value="SSB_OBF"/>
    <property type="match status" value="1"/>
</dbReference>
<dbReference type="Pfam" id="PF00436">
    <property type="entry name" value="SSB"/>
    <property type="match status" value="1"/>
</dbReference>
<keyword evidence="1 2" id="KW-0238">DNA-binding</keyword>
<proteinExistence type="predicted"/>
<gene>
    <name evidence="5" type="ORF">CCO02nite_13990</name>
</gene>
<evidence type="ECO:0000313" key="6">
    <source>
        <dbReference type="Proteomes" id="UP000321720"/>
    </source>
</evidence>
<dbReference type="InterPro" id="IPR012340">
    <property type="entry name" value="NA-bd_OB-fold"/>
</dbReference>
<dbReference type="EMBL" id="BJWG01000005">
    <property type="protein sequence ID" value="GEL94741.1"/>
    <property type="molecule type" value="Genomic_DNA"/>
</dbReference>
<dbReference type="PANTHER" id="PTHR10302">
    <property type="entry name" value="SINGLE-STRANDED DNA-BINDING PROTEIN"/>
    <property type="match status" value="1"/>
</dbReference>
<dbReference type="GO" id="GO:0006260">
    <property type="term" value="P:DNA replication"/>
    <property type="evidence" value="ECO:0007669"/>
    <property type="project" value="InterPro"/>
</dbReference>
<dbReference type="RefSeq" id="WP_146842425.1">
    <property type="nucleotide sequence ID" value="NZ_BJWG01000005.1"/>
</dbReference>
<reference evidence="5 6" key="1">
    <citation type="submission" date="2019-07" db="EMBL/GenBank/DDBJ databases">
        <title>Whole genome shotgun sequence of Cellulomonas composti NBRC 100758.</title>
        <authorList>
            <person name="Hosoyama A."/>
            <person name="Uohara A."/>
            <person name="Ohji S."/>
            <person name="Ichikawa N."/>
        </authorList>
    </citation>
    <scope>NUCLEOTIDE SEQUENCE [LARGE SCALE GENOMIC DNA]</scope>
    <source>
        <strain evidence="5 6">NBRC 100758</strain>
    </source>
</reference>
<evidence type="ECO:0000256" key="1">
    <source>
        <dbReference type="ARBA" id="ARBA00023125"/>
    </source>
</evidence>
<dbReference type="PROSITE" id="PS50935">
    <property type="entry name" value="SSB"/>
    <property type="match status" value="1"/>
</dbReference>
<evidence type="ECO:0000256" key="3">
    <source>
        <dbReference type="RuleBase" id="RU000524"/>
    </source>
</evidence>
<dbReference type="GO" id="GO:0003697">
    <property type="term" value="F:single-stranded DNA binding"/>
    <property type="evidence" value="ECO:0007669"/>
    <property type="project" value="InterPro"/>
</dbReference>
<dbReference type="AlphaFoldDB" id="A0A511J9S4"/>
<organism evidence="5 6">
    <name type="scientific">Cellulomonas composti</name>
    <dbReference type="NCBI Taxonomy" id="266130"/>
    <lineage>
        <taxon>Bacteria</taxon>
        <taxon>Bacillati</taxon>
        <taxon>Actinomycetota</taxon>
        <taxon>Actinomycetes</taxon>
        <taxon>Micrococcales</taxon>
        <taxon>Cellulomonadaceae</taxon>
        <taxon>Cellulomonas</taxon>
    </lineage>
</organism>
<keyword evidence="6" id="KW-1185">Reference proteome</keyword>
<dbReference type="Gene3D" id="2.40.50.140">
    <property type="entry name" value="Nucleic acid-binding proteins"/>
    <property type="match status" value="1"/>
</dbReference>